<feature type="transmembrane region" description="Helical" evidence="2">
    <location>
        <begin position="12"/>
        <end position="30"/>
    </location>
</feature>
<dbReference type="EMBL" id="JACEFF010000624">
    <property type="protein sequence ID" value="KAH9634079.1"/>
    <property type="molecule type" value="Genomic_DNA"/>
</dbReference>
<dbReference type="AlphaFoldDB" id="A0A922MCD8"/>
<reference evidence="3" key="1">
    <citation type="journal article" date="2021" name="G3 (Bethesda)">
        <title>Genome and transcriptome analysis of the beet armyworm Spodoptera exigua reveals targets for pest control. .</title>
        <authorList>
            <person name="Simon S."/>
            <person name="Breeschoten T."/>
            <person name="Jansen H.J."/>
            <person name="Dirks R.P."/>
            <person name="Schranz M.E."/>
            <person name="Ros V.I.D."/>
        </authorList>
    </citation>
    <scope>NUCLEOTIDE SEQUENCE</scope>
    <source>
        <strain evidence="3">TB_SE_WUR_2020</strain>
    </source>
</reference>
<dbReference type="Proteomes" id="UP000814243">
    <property type="component" value="Unassembled WGS sequence"/>
</dbReference>
<gene>
    <name evidence="3" type="ORF">HF086_001281</name>
</gene>
<evidence type="ECO:0000313" key="4">
    <source>
        <dbReference type="Proteomes" id="UP000814243"/>
    </source>
</evidence>
<keyword evidence="2" id="KW-0472">Membrane</keyword>
<organism evidence="3 4">
    <name type="scientific">Spodoptera exigua</name>
    <name type="common">Beet armyworm</name>
    <name type="synonym">Noctua fulgens</name>
    <dbReference type="NCBI Taxonomy" id="7107"/>
    <lineage>
        <taxon>Eukaryota</taxon>
        <taxon>Metazoa</taxon>
        <taxon>Ecdysozoa</taxon>
        <taxon>Arthropoda</taxon>
        <taxon>Hexapoda</taxon>
        <taxon>Insecta</taxon>
        <taxon>Pterygota</taxon>
        <taxon>Neoptera</taxon>
        <taxon>Endopterygota</taxon>
        <taxon>Lepidoptera</taxon>
        <taxon>Glossata</taxon>
        <taxon>Ditrysia</taxon>
        <taxon>Noctuoidea</taxon>
        <taxon>Noctuidae</taxon>
        <taxon>Amphipyrinae</taxon>
        <taxon>Spodoptera</taxon>
    </lineage>
</organism>
<feature type="transmembrane region" description="Helical" evidence="2">
    <location>
        <begin position="101"/>
        <end position="122"/>
    </location>
</feature>
<name>A0A922MCD8_SPOEX</name>
<evidence type="ECO:0000256" key="2">
    <source>
        <dbReference type="SAM" id="Phobius"/>
    </source>
</evidence>
<feature type="region of interest" description="Disordered" evidence="1">
    <location>
        <begin position="47"/>
        <end position="66"/>
    </location>
</feature>
<sequence>MRGNVCKYFEIIISGLIIFLSVSTQIMYLYDKIISFVLDQESKLPNDEGPKDWNTGDDGQGGESVSDKIKGLPEMTLTITAGIEYMVSVAERLYNLATFKVPFLTILSMILLAINSALLYFVPYKYLMMGFDRILNNDLLDFISRIPDNKILRDWKQLSVPEPQNNKSLTSTSSGKSST</sequence>
<keyword evidence="2" id="KW-1133">Transmembrane helix</keyword>
<comment type="caution">
    <text evidence="3">The sequence shown here is derived from an EMBL/GenBank/DDBJ whole genome shotgun (WGS) entry which is preliminary data.</text>
</comment>
<evidence type="ECO:0000256" key="1">
    <source>
        <dbReference type="SAM" id="MobiDB-lite"/>
    </source>
</evidence>
<evidence type="ECO:0000313" key="3">
    <source>
        <dbReference type="EMBL" id="KAH9634079.1"/>
    </source>
</evidence>
<keyword evidence="2" id="KW-0812">Transmembrane</keyword>
<proteinExistence type="predicted"/>
<accession>A0A922MCD8</accession>
<protein>
    <submittedName>
        <fullName evidence="3">Uncharacterized protein</fullName>
    </submittedName>
</protein>